<evidence type="ECO:0000256" key="6">
    <source>
        <dbReference type="RuleBase" id="RU000682"/>
    </source>
</evidence>
<keyword evidence="3 5" id="KW-0371">Homeobox</keyword>
<dbReference type="PANTHER" id="PTHR24329">
    <property type="entry name" value="HOMEOBOX PROTEIN ARISTALESS"/>
    <property type="match status" value="1"/>
</dbReference>
<dbReference type="GO" id="GO:0003677">
    <property type="term" value="F:DNA binding"/>
    <property type="evidence" value="ECO:0007669"/>
    <property type="project" value="UniProtKB-KW"/>
</dbReference>
<evidence type="ECO:0000256" key="2">
    <source>
        <dbReference type="ARBA" id="ARBA00023125"/>
    </source>
</evidence>
<dbReference type="SUPFAM" id="SSF46689">
    <property type="entry name" value="Homeodomain-like"/>
    <property type="match status" value="1"/>
</dbReference>
<feature type="domain" description="Homeobox" evidence="8">
    <location>
        <begin position="76"/>
        <end position="136"/>
    </location>
</feature>
<protein>
    <submittedName>
        <fullName evidence="9">Retinal homeobox protein Rx2</fullName>
    </submittedName>
</protein>
<dbReference type="InterPro" id="IPR017970">
    <property type="entry name" value="Homeobox_CS"/>
</dbReference>
<evidence type="ECO:0000313" key="10">
    <source>
        <dbReference type="Proteomes" id="UP000825002"/>
    </source>
</evidence>
<dbReference type="Gene3D" id="1.10.10.60">
    <property type="entry name" value="Homeodomain-like"/>
    <property type="match status" value="1"/>
</dbReference>
<feature type="DNA-binding region" description="Homeobox" evidence="5">
    <location>
        <begin position="78"/>
        <end position="137"/>
    </location>
</feature>
<dbReference type="InterPro" id="IPR009057">
    <property type="entry name" value="Homeodomain-like_sf"/>
</dbReference>
<dbReference type="PROSITE" id="PS50071">
    <property type="entry name" value="HOMEOBOX_2"/>
    <property type="match status" value="1"/>
</dbReference>
<name>A0ABQ7SBH1_9ACAR</name>
<evidence type="ECO:0000256" key="7">
    <source>
        <dbReference type="SAM" id="MobiDB-lite"/>
    </source>
</evidence>
<keyword evidence="4 5" id="KW-0539">Nucleus</keyword>
<organism evidence="9 10">
    <name type="scientific">Fragariocoptes setiger</name>
    <dbReference type="NCBI Taxonomy" id="1670756"/>
    <lineage>
        <taxon>Eukaryota</taxon>
        <taxon>Metazoa</taxon>
        <taxon>Ecdysozoa</taxon>
        <taxon>Arthropoda</taxon>
        <taxon>Chelicerata</taxon>
        <taxon>Arachnida</taxon>
        <taxon>Acari</taxon>
        <taxon>Acariformes</taxon>
        <taxon>Trombidiformes</taxon>
        <taxon>Prostigmata</taxon>
        <taxon>Eupodina</taxon>
        <taxon>Eriophyoidea</taxon>
        <taxon>Phytoptidae</taxon>
        <taxon>Fragariocoptes</taxon>
    </lineage>
</organism>
<feature type="compositionally biased region" description="Polar residues" evidence="7">
    <location>
        <begin position="142"/>
        <end position="152"/>
    </location>
</feature>
<accession>A0ABQ7SBH1</accession>
<evidence type="ECO:0000256" key="3">
    <source>
        <dbReference type="ARBA" id="ARBA00023155"/>
    </source>
</evidence>
<evidence type="ECO:0000259" key="8">
    <source>
        <dbReference type="PROSITE" id="PS50071"/>
    </source>
</evidence>
<keyword evidence="10" id="KW-1185">Reference proteome</keyword>
<gene>
    <name evidence="9" type="primary">rx2</name>
    <name evidence="9" type="ORF">GZH46_00686</name>
</gene>
<dbReference type="InterPro" id="IPR050649">
    <property type="entry name" value="Paired_Homeobox_TFs"/>
</dbReference>
<dbReference type="Proteomes" id="UP000825002">
    <property type="component" value="Unassembled WGS sequence"/>
</dbReference>
<feature type="compositionally biased region" description="Polar residues" evidence="7">
    <location>
        <begin position="26"/>
        <end position="45"/>
    </location>
</feature>
<reference evidence="9 10" key="1">
    <citation type="submission" date="2020-10" db="EMBL/GenBank/DDBJ databases">
        <authorList>
            <person name="Klimov P.B."/>
            <person name="Dyachkov S.M."/>
            <person name="Chetverikov P.E."/>
        </authorList>
    </citation>
    <scope>NUCLEOTIDE SEQUENCE [LARGE SCALE GENOMIC DNA]</scope>
    <source>
        <strain evidence="9">BMOC 18-1129-001#AD2665</strain>
        <tissue evidence="9">Entire mites</tissue>
    </source>
</reference>
<dbReference type="PROSITE" id="PS00027">
    <property type="entry name" value="HOMEOBOX_1"/>
    <property type="match status" value="1"/>
</dbReference>
<sequence length="517" mass="55590">MIKYSSASPIEMEYNQRRQQQQQQQHNPLMSQSNYMSPASKLNNGASLLANGQHRYHRVTMDEQLERYLSQDRPARKIRRSRTSFTTFQLHSLEHAFEKAQYPDVILREELASQLNLSEARVQVWFQNRRAKCRKKQKEYCANQTPSTASSMSTVSGNSISSCSSSSSSSSGSSNSTNTGIGSGNTLRASRHSPPPTTTTNTSAAAASATALANLAAVAGLHNSYHGGVGAHPTIAASMTHASMSGYPGSLAEFSADSAVQQRVGGVNHDAIARHHAQLLHELRLSGRLSSFAAAAAASNAFAATGNCYPNFSATSSFPHFASRSPQTASDLNCSNPVDTYQLALANLAMQQKAFAAAASTQHRQQHHFTSPDATLIPLTRSESASRHPTPTQWGSLNESTPTHTGSQHKMTSKHMLATCWPLNAAGTTGTDANLDATKYDDPRAHYSNDNNNNNNNKVNKTVLSNATSGDATPTVYQSYARSLVSHSVVDLLSPVSPSTATTTVCTRSPNSNNVFI</sequence>
<dbReference type="PANTHER" id="PTHR24329:SF543">
    <property type="entry name" value="FI01017P-RELATED"/>
    <property type="match status" value="1"/>
</dbReference>
<keyword evidence="2 5" id="KW-0238">DNA-binding</keyword>
<dbReference type="InterPro" id="IPR001356">
    <property type="entry name" value="HD"/>
</dbReference>
<comment type="caution">
    <text evidence="9">The sequence shown here is derived from an EMBL/GenBank/DDBJ whole genome shotgun (WGS) entry which is preliminary data.</text>
</comment>
<evidence type="ECO:0000313" key="9">
    <source>
        <dbReference type="EMBL" id="KAG9510758.1"/>
    </source>
</evidence>
<comment type="subcellular location">
    <subcellularLocation>
        <location evidence="1 5 6">Nucleus</location>
    </subcellularLocation>
</comment>
<proteinExistence type="predicted"/>
<feature type="region of interest" description="Disordered" evidence="7">
    <location>
        <begin position="14"/>
        <end position="45"/>
    </location>
</feature>
<dbReference type="Pfam" id="PF00046">
    <property type="entry name" value="Homeodomain"/>
    <property type="match status" value="1"/>
</dbReference>
<feature type="non-terminal residue" evidence="9">
    <location>
        <position position="1"/>
    </location>
</feature>
<feature type="region of interest" description="Disordered" evidence="7">
    <location>
        <begin position="383"/>
        <end position="409"/>
    </location>
</feature>
<evidence type="ECO:0000256" key="1">
    <source>
        <dbReference type="ARBA" id="ARBA00004123"/>
    </source>
</evidence>
<feature type="region of interest" description="Disordered" evidence="7">
    <location>
        <begin position="136"/>
        <end position="205"/>
    </location>
</feature>
<dbReference type="CDD" id="cd00086">
    <property type="entry name" value="homeodomain"/>
    <property type="match status" value="1"/>
</dbReference>
<evidence type="ECO:0000256" key="4">
    <source>
        <dbReference type="ARBA" id="ARBA00023242"/>
    </source>
</evidence>
<dbReference type="EMBL" id="JAIFTH010000080">
    <property type="protein sequence ID" value="KAG9510758.1"/>
    <property type="molecule type" value="Genomic_DNA"/>
</dbReference>
<evidence type="ECO:0000256" key="5">
    <source>
        <dbReference type="PROSITE-ProRule" id="PRU00108"/>
    </source>
</evidence>
<feature type="compositionally biased region" description="Low complexity" evidence="7">
    <location>
        <begin position="153"/>
        <end position="186"/>
    </location>
</feature>
<dbReference type="SMART" id="SM00389">
    <property type="entry name" value="HOX"/>
    <property type="match status" value="1"/>
</dbReference>